<evidence type="ECO:0000256" key="1">
    <source>
        <dbReference type="SAM" id="SignalP"/>
    </source>
</evidence>
<name>A0A423VN18_9PEZI</name>
<keyword evidence="3" id="KW-1185">Reference proteome</keyword>
<feature type="signal peptide" evidence="1">
    <location>
        <begin position="1"/>
        <end position="20"/>
    </location>
</feature>
<protein>
    <recommendedName>
        <fullName evidence="4">Transglycosylase SLT domain-containing protein</fullName>
    </recommendedName>
</protein>
<accession>A0A423VN18</accession>
<reference evidence="2 3" key="1">
    <citation type="submission" date="2015-09" db="EMBL/GenBank/DDBJ databases">
        <title>Host preference determinants of Valsa canker pathogens revealed by comparative genomics.</title>
        <authorList>
            <person name="Yin Z."/>
            <person name="Huang L."/>
        </authorList>
    </citation>
    <scope>NUCLEOTIDE SEQUENCE [LARGE SCALE GENOMIC DNA]</scope>
    <source>
        <strain evidence="2 3">03-1</strain>
    </source>
</reference>
<keyword evidence="1" id="KW-0732">Signal</keyword>
<organism evidence="2 3">
    <name type="scientific">Cytospora schulzeri</name>
    <dbReference type="NCBI Taxonomy" id="448051"/>
    <lineage>
        <taxon>Eukaryota</taxon>
        <taxon>Fungi</taxon>
        <taxon>Dikarya</taxon>
        <taxon>Ascomycota</taxon>
        <taxon>Pezizomycotina</taxon>
        <taxon>Sordariomycetes</taxon>
        <taxon>Sordariomycetidae</taxon>
        <taxon>Diaporthales</taxon>
        <taxon>Cytosporaceae</taxon>
        <taxon>Cytospora</taxon>
    </lineage>
</organism>
<proteinExistence type="predicted"/>
<feature type="chain" id="PRO_5019131718" description="Transglycosylase SLT domain-containing protein" evidence="1">
    <location>
        <begin position="21"/>
        <end position="231"/>
    </location>
</feature>
<dbReference type="Gene3D" id="1.10.530.10">
    <property type="match status" value="1"/>
</dbReference>
<dbReference type="STRING" id="356882.A0A423VN18"/>
<dbReference type="Proteomes" id="UP000283895">
    <property type="component" value="Unassembled WGS sequence"/>
</dbReference>
<comment type="caution">
    <text evidence="2">The sequence shown here is derived from an EMBL/GenBank/DDBJ whole genome shotgun (WGS) entry which is preliminary data.</text>
</comment>
<dbReference type="InterPro" id="IPR023346">
    <property type="entry name" value="Lysozyme-like_dom_sf"/>
</dbReference>
<evidence type="ECO:0000313" key="3">
    <source>
        <dbReference type="Proteomes" id="UP000283895"/>
    </source>
</evidence>
<evidence type="ECO:0008006" key="4">
    <source>
        <dbReference type="Google" id="ProtNLM"/>
    </source>
</evidence>
<dbReference type="EMBL" id="LKEA01000050">
    <property type="protein sequence ID" value="ROV92396.1"/>
    <property type="molecule type" value="Genomic_DNA"/>
</dbReference>
<dbReference type="SUPFAM" id="SSF53955">
    <property type="entry name" value="Lysozyme-like"/>
    <property type="match status" value="1"/>
</dbReference>
<sequence length="231" mass="24427">MALKTTLLAILASSLPITLAAPQLPSPDAVEGRAAVALPKNLTFAAQASSDAPKYYSGPWDNFPGMDSWLSFSDMFNANEASMVAAGSTSDDVGRIAVAIEDAAASIGVDERVILGIIMEESHGYVGVETTWDADGEPTGGLMQASGCSGYDGQTNLPQADTTYMVTCGTQHYKQNLEDWGNAWSAESIYPALREYNSGSVDSDDLSVAPDGVGNPYYVSDISQRFTGWTN</sequence>
<gene>
    <name evidence="2" type="ORF">VMCG_09099</name>
</gene>
<dbReference type="AlphaFoldDB" id="A0A423VN18"/>
<dbReference type="OrthoDB" id="1193027at2759"/>
<evidence type="ECO:0000313" key="2">
    <source>
        <dbReference type="EMBL" id="ROV92396.1"/>
    </source>
</evidence>